<dbReference type="RefSeq" id="WP_119325326.1">
    <property type="nucleotide sequence ID" value="NZ_AP025739.1"/>
</dbReference>
<dbReference type="AlphaFoldDB" id="A0A402D7B3"/>
<protein>
    <submittedName>
        <fullName evidence="1">Uncharacterized protein</fullName>
    </submittedName>
</protein>
<sequence length="137" mass="14874">MNPNNAVALAALCALLAAGGAIVHDYSETRVAAASRVRPSSPSSLPCVAEMKRRFMSANCPPLSEELTEYRSLSDCATMEHDLHELHAVQATHRRHVAILIERYVAAQNYPHLARHSACAAQKGGHISVNKNQISSY</sequence>
<evidence type="ECO:0000313" key="2">
    <source>
        <dbReference type="Proteomes" id="UP000287394"/>
    </source>
</evidence>
<proteinExistence type="predicted"/>
<accession>A0A402D7B3</accession>
<evidence type="ECO:0000313" key="1">
    <source>
        <dbReference type="EMBL" id="BDI32002.1"/>
    </source>
</evidence>
<keyword evidence="2" id="KW-1185">Reference proteome</keyword>
<gene>
    <name evidence="1" type="ORF">CCAX7_40530</name>
</gene>
<dbReference type="KEGG" id="ccot:CCAX7_40530"/>
<dbReference type="EMBL" id="AP025739">
    <property type="protein sequence ID" value="BDI32002.1"/>
    <property type="molecule type" value="Genomic_DNA"/>
</dbReference>
<name>A0A402D7B3_9BACT</name>
<reference evidence="1 2" key="1">
    <citation type="journal article" date="2019" name="Int. J. Syst. Evol. Microbiol.">
        <title>Capsulimonas corticalis gen. nov., sp. nov., an aerobic capsulated bacterium, of a novel bacterial order, Capsulimonadales ord. nov., of the class Armatimonadia of the phylum Armatimonadetes.</title>
        <authorList>
            <person name="Li J."/>
            <person name="Kudo C."/>
            <person name="Tonouchi A."/>
        </authorList>
    </citation>
    <scope>NUCLEOTIDE SEQUENCE [LARGE SCALE GENOMIC DNA]</scope>
    <source>
        <strain evidence="1 2">AX-7</strain>
    </source>
</reference>
<dbReference type="Proteomes" id="UP000287394">
    <property type="component" value="Chromosome"/>
</dbReference>
<organism evidence="1 2">
    <name type="scientific">Capsulimonas corticalis</name>
    <dbReference type="NCBI Taxonomy" id="2219043"/>
    <lineage>
        <taxon>Bacteria</taxon>
        <taxon>Bacillati</taxon>
        <taxon>Armatimonadota</taxon>
        <taxon>Armatimonadia</taxon>
        <taxon>Capsulimonadales</taxon>
        <taxon>Capsulimonadaceae</taxon>
        <taxon>Capsulimonas</taxon>
    </lineage>
</organism>